<feature type="region of interest" description="Disordered" evidence="1">
    <location>
        <begin position="1"/>
        <end position="55"/>
    </location>
</feature>
<evidence type="ECO:0000256" key="1">
    <source>
        <dbReference type="SAM" id="MobiDB-lite"/>
    </source>
</evidence>
<sequence length="55" mass="5666">GRCLRQPRCPRRRPGGGRAALRGAAGALPGGPGRRGAGRAGAGRRRRPDRPGVRG</sequence>
<organism evidence="2">
    <name type="scientific">uncultured Quadrisphaera sp</name>
    <dbReference type="NCBI Taxonomy" id="904978"/>
    <lineage>
        <taxon>Bacteria</taxon>
        <taxon>Bacillati</taxon>
        <taxon>Actinomycetota</taxon>
        <taxon>Actinomycetes</taxon>
        <taxon>Kineosporiales</taxon>
        <taxon>Kineosporiaceae</taxon>
        <taxon>Quadrisphaera</taxon>
        <taxon>environmental samples</taxon>
    </lineage>
</organism>
<feature type="non-terminal residue" evidence="2">
    <location>
        <position position="1"/>
    </location>
</feature>
<reference evidence="2" key="1">
    <citation type="submission" date="2020-02" db="EMBL/GenBank/DDBJ databases">
        <authorList>
            <person name="Meier V. D."/>
        </authorList>
    </citation>
    <scope>NUCLEOTIDE SEQUENCE</scope>
    <source>
        <strain evidence="2">AVDCRST_MAG35</strain>
    </source>
</reference>
<gene>
    <name evidence="2" type="ORF">AVDCRST_MAG35-930</name>
</gene>
<protein>
    <submittedName>
        <fullName evidence="2">Uncharacterized protein</fullName>
    </submittedName>
</protein>
<dbReference type="AlphaFoldDB" id="A0A6J4NYL8"/>
<accession>A0A6J4NYL8</accession>
<feature type="compositionally biased region" description="Gly residues" evidence="1">
    <location>
        <begin position="28"/>
        <end position="41"/>
    </location>
</feature>
<feature type="non-terminal residue" evidence="2">
    <location>
        <position position="55"/>
    </location>
</feature>
<name>A0A6J4NYL8_9ACTN</name>
<evidence type="ECO:0000313" key="2">
    <source>
        <dbReference type="EMBL" id="CAA9401453.1"/>
    </source>
</evidence>
<proteinExistence type="predicted"/>
<dbReference type="EMBL" id="CADCUY010000188">
    <property type="protein sequence ID" value="CAA9401453.1"/>
    <property type="molecule type" value="Genomic_DNA"/>
</dbReference>